<organism evidence="10 11">
    <name type="scientific">Phytophthora nicotianae</name>
    <name type="common">Potato buckeye rot agent</name>
    <name type="synonym">Phytophthora parasitica</name>
    <dbReference type="NCBI Taxonomy" id="4792"/>
    <lineage>
        <taxon>Eukaryota</taxon>
        <taxon>Sar</taxon>
        <taxon>Stramenopiles</taxon>
        <taxon>Oomycota</taxon>
        <taxon>Peronosporomycetes</taxon>
        <taxon>Peronosporales</taxon>
        <taxon>Peronosporaceae</taxon>
        <taxon>Phytophthora</taxon>
    </lineage>
</organism>
<comment type="catalytic activity">
    <reaction evidence="7">
        <text>L-threonyl-[protein] + ATP = O-phospho-L-threonyl-[protein] + ADP + H(+)</text>
        <dbReference type="Rhea" id="RHEA:46608"/>
        <dbReference type="Rhea" id="RHEA-COMP:11060"/>
        <dbReference type="Rhea" id="RHEA-COMP:11605"/>
        <dbReference type="ChEBI" id="CHEBI:15378"/>
        <dbReference type="ChEBI" id="CHEBI:30013"/>
        <dbReference type="ChEBI" id="CHEBI:30616"/>
        <dbReference type="ChEBI" id="CHEBI:61977"/>
        <dbReference type="ChEBI" id="CHEBI:456216"/>
        <dbReference type="EC" id="2.7.11.1"/>
    </reaction>
</comment>
<dbReference type="GO" id="GO:0004674">
    <property type="term" value="F:protein serine/threonine kinase activity"/>
    <property type="evidence" value="ECO:0007669"/>
    <property type="project" value="UniProtKB-KW"/>
</dbReference>
<keyword evidence="6" id="KW-0067">ATP-binding</keyword>
<keyword evidence="4" id="KW-0547">Nucleotide-binding</keyword>
<evidence type="ECO:0000256" key="8">
    <source>
        <dbReference type="ARBA" id="ARBA00048679"/>
    </source>
</evidence>
<keyword evidence="5" id="KW-0418">Kinase</keyword>
<gene>
    <name evidence="10" type="ORF">AM588_10006609</name>
</gene>
<dbReference type="InterPro" id="IPR050236">
    <property type="entry name" value="Ser_Thr_kinase_AGC"/>
</dbReference>
<evidence type="ECO:0000313" key="11">
    <source>
        <dbReference type="Proteomes" id="UP000054636"/>
    </source>
</evidence>
<protein>
    <recommendedName>
        <fullName evidence="1">non-specific serine/threonine protein kinase</fullName>
        <ecNumber evidence="1">2.7.11.1</ecNumber>
    </recommendedName>
</protein>
<evidence type="ECO:0000256" key="4">
    <source>
        <dbReference type="ARBA" id="ARBA00022741"/>
    </source>
</evidence>
<dbReference type="InterPro" id="IPR011009">
    <property type="entry name" value="Kinase-like_dom_sf"/>
</dbReference>
<dbReference type="Proteomes" id="UP000054636">
    <property type="component" value="Unassembled WGS sequence"/>
</dbReference>
<accession>A0A0W8DF37</accession>
<dbReference type="GO" id="GO:0005524">
    <property type="term" value="F:ATP binding"/>
    <property type="evidence" value="ECO:0007669"/>
    <property type="project" value="UniProtKB-KW"/>
</dbReference>
<dbReference type="AlphaFoldDB" id="A0A0W8DF37"/>
<evidence type="ECO:0000256" key="1">
    <source>
        <dbReference type="ARBA" id="ARBA00012513"/>
    </source>
</evidence>
<dbReference type="PROSITE" id="PS50011">
    <property type="entry name" value="PROTEIN_KINASE_DOM"/>
    <property type="match status" value="1"/>
</dbReference>
<reference evidence="10 11" key="1">
    <citation type="submission" date="2015-11" db="EMBL/GenBank/DDBJ databases">
        <title>Genomes and virulence difference between two physiological races of Phytophthora nicotianae.</title>
        <authorList>
            <person name="Liu H."/>
            <person name="Ma X."/>
            <person name="Yu H."/>
            <person name="Fang D."/>
            <person name="Li Y."/>
            <person name="Wang X."/>
            <person name="Wang W."/>
            <person name="Dong Y."/>
            <person name="Xiao B."/>
        </authorList>
    </citation>
    <scope>NUCLEOTIDE SEQUENCE [LARGE SCALE GENOMIC DNA]</scope>
    <source>
        <strain evidence="11">race 1</strain>
    </source>
</reference>
<evidence type="ECO:0000256" key="6">
    <source>
        <dbReference type="ARBA" id="ARBA00022840"/>
    </source>
</evidence>
<evidence type="ECO:0000256" key="2">
    <source>
        <dbReference type="ARBA" id="ARBA00022527"/>
    </source>
</evidence>
<feature type="domain" description="Protein kinase" evidence="9">
    <location>
        <begin position="38"/>
        <end position="118"/>
    </location>
</feature>
<evidence type="ECO:0000256" key="5">
    <source>
        <dbReference type="ARBA" id="ARBA00022777"/>
    </source>
</evidence>
<evidence type="ECO:0000256" key="7">
    <source>
        <dbReference type="ARBA" id="ARBA00047899"/>
    </source>
</evidence>
<evidence type="ECO:0000313" key="10">
    <source>
        <dbReference type="EMBL" id="KUF94916.1"/>
    </source>
</evidence>
<keyword evidence="2" id="KW-0723">Serine/threonine-protein kinase</keyword>
<comment type="catalytic activity">
    <reaction evidence="8">
        <text>L-seryl-[protein] + ATP = O-phospho-L-seryl-[protein] + ADP + H(+)</text>
        <dbReference type="Rhea" id="RHEA:17989"/>
        <dbReference type="Rhea" id="RHEA-COMP:9863"/>
        <dbReference type="Rhea" id="RHEA-COMP:11604"/>
        <dbReference type="ChEBI" id="CHEBI:15378"/>
        <dbReference type="ChEBI" id="CHEBI:29999"/>
        <dbReference type="ChEBI" id="CHEBI:30616"/>
        <dbReference type="ChEBI" id="CHEBI:83421"/>
        <dbReference type="ChEBI" id="CHEBI:456216"/>
        <dbReference type="EC" id="2.7.11.1"/>
    </reaction>
</comment>
<dbReference type="EC" id="2.7.11.1" evidence="1"/>
<dbReference type="Gene3D" id="3.30.200.20">
    <property type="entry name" value="Phosphorylase Kinase, domain 1"/>
    <property type="match status" value="1"/>
</dbReference>
<dbReference type="PANTHER" id="PTHR24356">
    <property type="entry name" value="SERINE/THREONINE-PROTEIN KINASE"/>
    <property type="match status" value="1"/>
</dbReference>
<comment type="caution">
    <text evidence="10">The sequence shown here is derived from an EMBL/GenBank/DDBJ whole genome shotgun (WGS) entry which is preliminary data.</text>
</comment>
<dbReference type="InterPro" id="IPR000719">
    <property type="entry name" value="Prot_kinase_dom"/>
</dbReference>
<dbReference type="EMBL" id="LNFP01000264">
    <property type="protein sequence ID" value="KUF94916.1"/>
    <property type="molecule type" value="Genomic_DNA"/>
</dbReference>
<evidence type="ECO:0000256" key="3">
    <source>
        <dbReference type="ARBA" id="ARBA00022679"/>
    </source>
</evidence>
<keyword evidence="3" id="KW-0808">Transferase</keyword>
<proteinExistence type="predicted"/>
<name>A0A0W8DF37_PHYNI</name>
<evidence type="ECO:0000259" key="9">
    <source>
        <dbReference type="PROSITE" id="PS50011"/>
    </source>
</evidence>
<sequence>MPLCAACCVTKGFNKCEHLATPRIRAPGDKKTASLADFQLLSVIGQGAFGKVKPGVKRLVYGRLIVLLVRHSTTGKVHAMKIISKQFVIDMDSVHYMKTERDVMTKVVIEDGFICRLI</sequence>
<dbReference type="PANTHER" id="PTHR24356:SF1">
    <property type="entry name" value="SERINE_THREONINE-PROTEIN KINASE GREATWALL"/>
    <property type="match status" value="1"/>
</dbReference>
<dbReference type="SUPFAM" id="SSF56112">
    <property type="entry name" value="Protein kinase-like (PK-like)"/>
    <property type="match status" value="1"/>
</dbReference>